<keyword evidence="3" id="KW-1185">Reference proteome</keyword>
<evidence type="ECO:0000259" key="1">
    <source>
        <dbReference type="PROSITE" id="PS50112"/>
    </source>
</evidence>
<dbReference type="EMBL" id="JBAKBE010000013">
    <property type="protein sequence ID" value="MEH0098292.1"/>
    <property type="molecule type" value="Genomic_DNA"/>
</dbReference>
<proteinExistence type="predicted"/>
<name>A0ABU7ZT85_9HYPH</name>
<organism evidence="2 3">
    <name type="scientific">Pannonibacter anstelovis</name>
    <dbReference type="NCBI Taxonomy" id="3121537"/>
    <lineage>
        <taxon>Bacteria</taxon>
        <taxon>Pseudomonadati</taxon>
        <taxon>Pseudomonadota</taxon>
        <taxon>Alphaproteobacteria</taxon>
        <taxon>Hyphomicrobiales</taxon>
        <taxon>Stappiaceae</taxon>
        <taxon>Pannonibacter</taxon>
    </lineage>
</organism>
<gene>
    <name evidence="2" type="ORF">V6L76_18660</name>
</gene>
<dbReference type="Proteomes" id="UP001380822">
    <property type="component" value="Unassembled WGS sequence"/>
</dbReference>
<reference evidence="2 3" key="1">
    <citation type="submission" date="2024-02" db="EMBL/GenBank/DDBJ databases">
        <title>A new putative Pannonibacter species isolated from two cases of bloodstream infections in paediatric patients.</title>
        <authorList>
            <person name="Castellana S."/>
            <person name="De Laurentiis V."/>
            <person name="Grassi M."/>
            <person name="De Leonardis F."/>
            <person name="Mosca A."/>
            <person name="De Carlo C."/>
            <person name="Sparapano E."/>
            <person name="Ronga L."/>
            <person name="Santacroce L."/>
            <person name="Chironna M."/>
            <person name="De Robertis A."/>
            <person name="Bianco A."/>
            <person name="Del Sambro L."/>
            <person name="Capozzi L."/>
            <person name="Parisi A."/>
        </authorList>
    </citation>
    <scope>NUCLEOTIDE SEQUENCE [LARGE SCALE GENOMIC DNA]</scope>
    <source>
        <strain evidence="2 3">Pt2</strain>
    </source>
</reference>
<evidence type="ECO:0000313" key="3">
    <source>
        <dbReference type="Proteomes" id="UP001380822"/>
    </source>
</evidence>
<evidence type="ECO:0000313" key="2">
    <source>
        <dbReference type="EMBL" id="MEH0098292.1"/>
    </source>
</evidence>
<protein>
    <submittedName>
        <fullName evidence="2">PAS domain-containing protein</fullName>
    </submittedName>
</protein>
<dbReference type="Gene3D" id="3.30.450.20">
    <property type="entry name" value="PAS domain"/>
    <property type="match status" value="1"/>
</dbReference>
<accession>A0ABU7ZT85</accession>
<feature type="domain" description="PAS" evidence="1">
    <location>
        <begin position="270"/>
        <end position="338"/>
    </location>
</feature>
<dbReference type="SMART" id="SM00091">
    <property type="entry name" value="PAS"/>
    <property type="match status" value="2"/>
</dbReference>
<dbReference type="PROSITE" id="PS50112">
    <property type="entry name" value="PAS"/>
    <property type="match status" value="1"/>
</dbReference>
<dbReference type="InterPro" id="IPR035965">
    <property type="entry name" value="PAS-like_dom_sf"/>
</dbReference>
<dbReference type="InterPro" id="IPR000014">
    <property type="entry name" value="PAS"/>
</dbReference>
<dbReference type="Pfam" id="PF13188">
    <property type="entry name" value="PAS_8"/>
    <property type="match status" value="1"/>
</dbReference>
<sequence length="379" mass="40333">MSGSSEAAAAVMPAPDQKLLQTAAAAVPDAHAGPHLSLSGLWFLIADPSAKRLMWLETATAQIEGKGAGLKQAALSEALTALAPQTQKNLLNLFNTVIRKGKCGPIDVGTDAESGIAGISLTGWRYDAGDGRQFVICHPSTVSSGGEGGHVVRGLAPILKHFVENSGKIVMTADNFGYVRYASPGFFHAFGIDDPALCIGRNIAHIPKRVGKTLAALIQTVLARSSSASGKGRFKMPNGDTMVMHYSALFFRLSETAGGVVFTAEPDGHSEADFTRIFDVMTSPVIVVDTKTRKMLAANKAARKAFQLTQQSMDEHPITETLLHPKSYGLLLEAAKKANNIPIAVVVNSLDGASRNKRIRALFIDNDEDPPHLVLETRA</sequence>
<comment type="caution">
    <text evidence="2">The sequence shown here is derived from an EMBL/GenBank/DDBJ whole genome shotgun (WGS) entry which is preliminary data.</text>
</comment>
<dbReference type="RefSeq" id="WP_334252746.1">
    <property type="nucleotide sequence ID" value="NZ_JBAKBE010000013.1"/>
</dbReference>
<dbReference type="SUPFAM" id="SSF55785">
    <property type="entry name" value="PYP-like sensor domain (PAS domain)"/>
    <property type="match status" value="1"/>
</dbReference>